<keyword evidence="1" id="KW-0175">Coiled coil</keyword>
<keyword evidence="3" id="KW-1185">Reference proteome</keyword>
<sequence length="370" mass="42716">MKTSQKPTARTLPLFRLARSKANSDGNRHGSDITSTPEEDCNHAGDAVESSQERGFIHQRFGCRTDASYIPTTTPGRGDEGKNPSHGNPLSHHGFMTIWQDVSGYQRQVWLERGRDYAFGSRAIIELINNQCEVLNIAIEDMKAMLQRQEKELTESDRLTSFQVQRIFKKEIESLQEHLNHRSDVDVLTKKVESKGLEIASIKSSLRTVEVVTAPTPIEQSEKTNQEVKLVELVEPEMREVEEREDYEDLELVEEDDDDENHFKRMVNEVTDENVTEGNRSKDDEPAPKSRRVEYYEPLINSRIRIVQAKLRRMEEEVKCYPYRDRRDESLGIPLDRNCAFCDAIGIHFSDACHQFRGGRTRYEIITQKK</sequence>
<dbReference type="Proteomes" id="UP000025227">
    <property type="component" value="Unplaced"/>
</dbReference>
<organism evidence="3 4">
    <name type="scientific">Haemonchus contortus</name>
    <name type="common">Barber pole worm</name>
    <dbReference type="NCBI Taxonomy" id="6289"/>
    <lineage>
        <taxon>Eukaryota</taxon>
        <taxon>Metazoa</taxon>
        <taxon>Ecdysozoa</taxon>
        <taxon>Nematoda</taxon>
        <taxon>Chromadorea</taxon>
        <taxon>Rhabditida</taxon>
        <taxon>Rhabditina</taxon>
        <taxon>Rhabditomorpha</taxon>
        <taxon>Strongyloidea</taxon>
        <taxon>Trichostrongylidae</taxon>
        <taxon>Haemonchus</taxon>
    </lineage>
</organism>
<evidence type="ECO:0000256" key="1">
    <source>
        <dbReference type="SAM" id="Coils"/>
    </source>
</evidence>
<proteinExistence type="predicted"/>
<accession>A0A7I4Z408</accession>
<name>A0A7I4Z408_HAECO</name>
<dbReference type="WBParaSite" id="HCON_00178160-00001">
    <property type="protein sequence ID" value="HCON_00178160-00001"/>
    <property type="gene ID" value="HCON_00178160"/>
</dbReference>
<evidence type="ECO:0000256" key="2">
    <source>
        <dbReference type="SAM" id="MobiDB-lite"/>
    </source>
</evidence>
<evidence type="ECO:0000313" key="4">
    <source>
        <dbReference type="WBParaSite" id="HCON_00178160-00001"/>
    </source>
</evidence>
<protein>
    <submittedName>
        <fullName evidence="4">Gag-pol polyprotein</fullName>
    </submittedName>
</protein>
<evidence type="ECO:0000313" key="3">
    <source>
        <dbReference type="Proteomes" id="UP000025227"/>
    </source>
</evidence>
<feature type="compositionally biased region" description="Basic and acidic residues" evidence="2">
    <location>
        <begin position="279"/>
        <end position="290"/>
    </location>
</feature>
<dbReference type="OrthoDB" id="5874911at2759"/>
<feature type="region of interest" description="Disordered" evidence="2">
    <location>
        <begin position="268"/>
        <end position="290"/>
    </location>
</feature>
<dbReference type="AlphaFoldDB" id="A0A7I4Z408"/>
<reference evidence="4" key="1">
    <citation type="submission" date="2020-12" db="UniProtKB">
        <authorList>
            <consortium name="WormBaseParasite"/>
        </authorList>
    </citation>
    <scope>IDENTIFICATION</scope>
    <source>
        <strain evidence="4">MHco3</strain>
    </source>
</reference>
<feature type="coiled-coil region" evidence="1">
    <location>
        <begin position="132"/>
        <end position="159"/>
    </location>
</feature>
<feature type="region of interest" description="Disordered" evidence="2">
    <location>
        <begin position="1"/>
        <end position="53"/>
    </location>
</feature>
<feature type="region of interest" description="Disordered" evidence="2">
    <location>
        <begin position="67"/>
        <end position="89"/>
    </location>
</feature>